<organism evidence="1 2">
    <name type="scientific">Cutaneotrichosporon spelunceum</name>
    <dbReference type="NCBI Taxonomy" id="1672016"/>
    <lineage>
        <taxon>Eukaryota</taxon>
        <taxon>Fungi</taxon>
        <taxon>Dikarya</taxon>
        <taxon>Basidiomycota</taxon>
        <taxon>Agaricomycotina</taxon>
        <taxon>Tremellomycetes</taxon>
        <taxon>Trichosporonales</taxon>
        <taxon>Trichosporonaceae</taxon>
        <taxon>Cutaneotrichosporon</taxon>
    </lineage>
</organism>
<sequence>MQPARLDATAFPHIFERVIAHAPYEVLLRLRLVDRASLELADSVLFRHVAFSHKDGMVNDLRTPRKEKGHHSPLYARSLSVQPPSLGRLPVRPLMTGTFGALIIPPHKGWAQTRVLDFETAVYVREHFEDRPEFPVLHTVRRRVLMSDPWLTDTFVDVVRVPSPGQYDSHVNTLPRGVKRHVVLVLYDPSWGGLEAPFKVNVPFWDVDVHAVFIFRPCPRDERFLAPRFPRQDGNSTKTFLRCFFSLIAHRYHASYTLVGLENVPLCILAAELDLSSEDLLVAAGYQSTGDHDHWAGVVNERTIEAIRALPTDVYEFLCDGEELPEVDDIVEVVTSNEYRSRVGEDVWVCESFGDALPVPLGSGPGEL</sequence>
<keyword evidence="2" id="KW-1185">Reference proteome</keyword>
<evidence type="ECO:0000313" key="1">
    <source>
        <dbReference type="EMBL" id="GMK57517.1"/>
    </source>
</evidence>
<proteinExistence type="predicted"/>
<dbReference type="Proteomes" id="UP001222932">
    <property type="component" value="Unassembled WGS sequence"/>
</dbReference>
<name>A0AAD3YD23_9TREE</name>
<gene>
    <name evidence="1" type="ORF">CspeluHIS016_0403510</name>
</gene>
<protein>
    <submittedName>
        <fullName evidence="1">Uncharacterized protein</fullName>
    </submittedName>
</protein>
<reference evidence="1" key="2">
    <citation type="submission" date="2023-06" db="EMBL/GenBank/DDBJ databases">
        <authorList>
            <person name="Kobayashi Y."/>
            <person name="Kayamori A."/>
            <person name="Aoki K."/>
            <person name="Shiwa Y."/>
            <person name="Fujita N."/>
            <person name="Sugita T."/>
            <person name="Iwasaki W."/>
            <person name="Tanaka N."/>
            <person name="Takashima M."/>
        </authorList>
    </citation>
    <scope>NUCLEOTIDE SEQUENCE</scope>
    <source>
        <strain evidence="1">HIS016</strain>
    </source>
</reference>
<accession>A0AAD3YD23</accession>
<reference evidence="1" key="1">
    <citation type="journal article" date="2023" name="BMC Genomics">
        <title>Chromosome-level genome assemblies of Cutaneotrichosporon spp. (Trichosporonales, Basidiomycota) reveal imbalanced evolution between nucleotide sequences and chromosome synteny.</title>
        <authorList>
            <person name="Kobayashi Y."/>
            <person name="Kayamori A."/>
            <person name="Aoki K."/>
            <person name="Shiwa Y."/>
            <person name="Matsutani M."/>
            <person name="Fujita N."/>
            <person name="Sugita T."/>
            <person name="Iwasaki W."/>
            <person name="Tanaka N."/>
            <person name="Takashima M."/>
        </authorList>
    </citation>
    <scope>NUCLEOTIDE SEQUENCE</scope>
    <source>
        <strain evidence="1">HIS016</strain>
    </source>
</reference>
<comment type="caution">
    <text evidence="1">The sequence shown here is derived from an EMBL/GenBank/DDBJ whole genome shotgun (WGS) entry which is preliminary data.</text>
</comment>
<dbReference type="EMBL" id="BTCM01000004">
    <property type="protein sequence ID" value="GMK57517.1"/>
    <property type="molecule type" value="Genomic_DNA"/>
</dbReference>
<dbReference type="AlphaFoldDB" id="A0AAD3YD23"/>
<evidence type="ECO:0000313" key="2">
    <source>
        <dbReference type="Proteomes" id="UP001222932"/>
    </source>
</evidence>